<feature type="region of interest" description="Disordered" evidence="3">
    <location>
        <begin position="108"/>
        <end position="206"/>
    </location>
</feature>
<comment type="subcellular location">
    <subcellularLocation>
        <location evidence="1">Cell membrane</location>
        <topology evidence="1">Multi-pass membrane protein</topology>
    </subcellularLocation>
</comment>
<dbReference type="OrthoDB" id="6149629at2759"/>
<evidence type="ECO:0000313" key="6">
    <source>
        <dbReference type="Proteomes" id="UP000271974"/>
    </source>
</evidence>
<evidence type="ECO:0000313" key="5">
    <source>
        <dbReference type="EMBL" id="RUS82918.1"/>
    </source>
</evidence>
<protein>
    <recommendedName>
        <fullName evidence="4">Amino acid permease N-terminal domain-containing protein</fullName>
    </recommendedName>
</protein>
<evidence type="ECO:0000256" key="2">
    <source>
        <dbReference type="ARBA" id="ARBA00022448"/>
    </source>
</evidence>
<dbReference type="InterPro" id="IPR013612">
    <property type="entry name" value="AA_permease_N"/>
</dbReference>
<dbReference type="GO" id="GO:0005886">
    <property type="term" value="C:plasma membrane"/>
    <property type="evidence" value="ECO:0007669"/>
    <property type="project" value="UniProtKB-SubCell"/>
</dbReference>
<dbReference type="AlphaFoldDB" id="A0A433TN01"/>
<feature type="compositionally biased region" description="Low complexity" evidence="3">
    <location>
        <begin position="196"/>
        <end position="206"/>
    </location>
</feature>
<dbReference type="Pfam" id="PF08403">
    <property type="entry name" value="AA_permease_N"/>
    <property type="match status" value="1"/>
</dbReference>
<feature type="domain" description="Amino acid permease N-terminal" evidence="4">
    <location>
        <begin position="219"/>
        <end position="258"/>
    </location>
</feature>
<evidence type="ECO:0000259" key="4">
    <source>
        <dbReference type="Pfam" id="PF08403"/>
    </source>
</evidence>
<keyword evidence="6" id="KW-1185">Reference proteome</keyword>
<feature type="compositionally biased region" description="Basic and acidic residues" evidence="3">
    <location>
        <begin position="156"/>
        <end position="169"/>
    </location>
</feature>
<gene>
    <name evidence="5" type="ORF">EGW08_009302</name>
</gene>
<organism evidence="5 6">
    <name type="scientific">Elysia chlorotica</name>
    <name type="common">Eastern emerald elysia</name>
    <name type="synonym">Sea slug</name>
    <dbReference type="NCBI Taxonomy" id="188477"/>
    <lineage>
        <taxon>Eukaryota</taxon>
        <taxon>Metazoa</taxon>
        <taxon>Spiralia</taxon>
        <taxon>Lophotrochozoa</taxon>
        <taxon>Mollusca</taxon>
        <taxon>Gastropoda</taxon>
        <taxon>Heterobranchia</taxon>
        <taxon>Euthyneura</taxon>
        <taxon>Panpulmonata</taxon>
        <taxon>Sacoglossa</taxon>
        <taxon>Placobranchoidea</taxon>
        <taxon>Plakobranchidae</taxon>
        <taxon>Elysia</taxon>
    </lineage>
</organism>
<dbReference type="STRING" id="188477.A0A433TN01"/>
<reference evidence="5 6" key="1">
    <citation type="submission" date="2019-01" db="EMBL/GenBank/DDBJ databases">
        <title>A draft genome assembly of the solar-powered sea slug Elysia chlorotica.</title>
        <authorList>
            <person name="Cai H."/>
            <person name="Li Q."/>
            <person name="Fang X."/>
            <person name="Li J."/>
            <person name="Curtis N.E."/>
            <person name="Altenburger A."/>
            <person name="Shibata T."/>
            <person name="Feng M."/>
            <person name="Maeda T."/>
            <person name="Schwartz J.A."/>
            <person name="Shigenobu S."/>
            <person name="Lundholm N."/>
            <person name="Nishiyama T."/>
            <person name="Yang H."/>
            <person name="Hasebe M."/>
            <person name="Li S."/>
            <person name="Pierce S.K."/>
            <person name="Wang J."/>
        </authorList>
    </citation>
    <scope>NUCLEOTIDE SEQUENCE [LARGE SCALE GENOMIC DNA]</scope>
    <source>
        <strain evidence="5">EC2010</strain>
        <tissue evidence="5">Whole organism of an adult</tissue>
    </source>
</reference>
<evidence type="ECO:0000256" key="1">
    <source>
        <dbReference type="ARBA" id="ARBA00004651"/>
    </source>
</evidence>
<sequence>MGITKVLPVKQNSMLTAAQDTPFKEIGLGEDCYGKKTIGNYHKRKFLKNVEVLTTNFNTCGSGRGRGSPGVEHRLPTQKVRVRALTTSSPTESTFDIWPKKKAMELKSMDSSPNGRAEMKKSASSRFQVARVDTKENQGKENGADVQPKSNNQRKKSFEFRRKSHDVPKLEIGAKSASSEGPLSAGPESPNATTFSLGGDSLRSRSSVDGYNKTHCVMNTMEALPCVDHYRNVFSATGGGNLKARPTLAELHEERDDEEIRANKKEPVKLYDGDSQGSPNHMDNVQVVTAVRFGWIQGVLLASCFRKTTNHLDPLLIAFSIQALDV</sequence>
<evidence type="ECO:0000256" key="3">
    <source>
        <dbReference type="SAM" id="MobiDB-lite"/>
    </source>
</evidence>
<dbReference type="Proteomes" id="UP000271974">
    <property type="component" value="Unassembled WGS sequence"/>
</dbReference>
<keyword evidence="2" id="KW-0813">Transport</keyword>
<dbReference type="EMBL" id="RQTK01000265">
    <property type="protein sequence ID" value="RUS82918.1"/>
    <property type="molecule type" value="Genomic_DNA"/>
</dbReference>
<accession>A0A433TN01</accession>
<feature type="compositionally biased region" description="Basic and acidic residues" evidence="3">
    <location>
        <begin position="132"/>
        <end position="143"/>
    </location>
</feature>
<comment type="caution">
    <text evidence="5">The sequence shown here is derived from an EMBL/GenBank/DDBJ whole genome shotgun (WGS) entry which is preliminary data.</text>
</comment>
<name>A0A433TN01_ELYCH</name>
<proteinExistence type="predicted"/>